<evidence type="ECO:0000313" key="3">
    <source>
        <dbReference type="EMBL" id="KAE8309498.1"/>
    </source>
</evidence>
<proteinExistence type="predicted"/>
<dbReference type="AlphaFoldDB" id="A0A5N6VMV1"/>
<sequence length="361" mass="40549">MAASSSRAVSFQPPSRAISNHLLTPGTPEWFKALENGAQSCMASRQNNEPYEVWKPGDGEGADLKILGRGQVDRTTIAKWKVVLNVHDPKRHGWPPRNTRLSDAWVVLAILYCSTKERATRWQADFELNGNIRKTRIPIGRQVITTINHRHWTLTYKGYYALIGEEKAQDRSWLVNVYPGSGSSNRLQAGVIEAEPPYNQAIEYVTLPSPCGAPPILDFTEFANYILFMPGVGRVAELNAHRGAELCLVNTRLKAMHESSLQPQQPPNTQEVPPIDLTTTPPNPVDPLSEQARTPSPIAKLKKLNEAIWKETKEVFVGLKGKRDTEIATLKRKLEDANNELLSKQRRIDLLEEYLTEQGLF</sequence>
<feature type="coiled-coil region" evidence="1">
    <location>
        <begin position="320"/>
        <end position="354"/>
    </location>
</feature>
<dbReference type="EMBL" id="ML738366">
    <property type="protein sequence ID" value="KAE8309498.1"/>
    <property type="molecule type" value="Genomic_DNA"/>
</dbReference>
<feature type="region of interest" description="Disordered" evidence="2">
    <location>
        <begin position="257"/>
        <end position="292"/>
    </location>
</feature>
<keyword evidence="1" id="KW-0175">Coiled coil</keyword>
<keyword evidence="4" id="KW-1185">Reference proteome</keyword>
<evidence type="ECO:0000313" key="4">
    <source>
        <dbReference type="Proteomes" id="UP000325433"/>
    </source>
</evidence>
<evidence type="ECO:0000256" key="1">
    <source>
        <dbReference type="SAM" id="Coils"/>
    </source>
</evidence>
<protein>
    <submittedName>
        <fullName evidence="3">Uncharacterized protein</fullName>
    </submittedName>
</protein>
<gene>
    <name evidence="3" type="ORF">BDV41DRAFT_580443</name>
</gene>
<reference evidence="4" key="1">
    <citation type="submission" date="2019-04" db="EMBL/GenBank/DDBJ databases">
        <title>Friends and foes A comparative genomics studyof 23 Aspergillus species from section Flavi.</title>
        <authorList>
            <consortium name="DOE Joint Genome Institute"/>
            <person name="Kjaerbolling I."/>
            <person name="Vesth T."/>
            <person name="Frisvad J.C."/>
            <person name="Nybo J.L."/>
            <person name="Theobald S."/>
            <person name="Kildgaard S."/>
            <person name="Isbrandt T."/>
            <person name="Kuo A."/>
            <person name="Sato A."/>
            <person name="Lyhne E.K."/>
            <person name="Kogle M.E."/>
            <person name="Wiebenga A."/>
            <person name="Kun R.S."/>
            <person name="Lubbers R.J."/>
            <person name="Makela M.R."/>
            <person name="Barry K."/>
            <person name="Chovatia M."/>
            <person name="Clum A."/>
            <person name="Daum C."/>
            <person name="Haridas S."/>
            <person name="He G."/>
            <person name="LaButti K."/>
            <person name="Lipzen A."/>
            <person name="Mondo S."/>
            <person name="Riley R."/>
            <person name="Salamov A."/>
            <person name="Simmons B.A."/>
            <person name="Magnuson J.K."/>
            <person name="Henrissat B."/>
            <person name="Mortensen U.H."/>
            <person name="Larsen T.O."/>
            <person name="Devries R.P."/>
            <person name="Grigoriev I.V."/>
            <person name="Machida M."/>
            <person name="Baker S.E."/>
            <person name="Andersen M.R."/>
        </authorList>
    </citation>
    <scope>NUCLEOTIDE SEQUENCE [LARGE SCALE GENOMIC DNA]</scope>
    <source>
        <strain evidence="4">CBS 130015</strain>
    </source>
</reference>
<dbReference type="Proteomes" id="UP000325433">
    <property type="component" value="Unassembled WGS sequence"/>
</dbReference>
<feature type="compositionally biased region" description="Polar residues" evidence="2">
    <location>
        <begin position="259"/>
        <end position="271"/>
    </location>
</feature>
<evidence type="ECO:0000256" key="2">
    <source>
        <dbReference type="SAM" id="MobiDB-lite"/>
    </source>
</evidence>
<organism evidence="3 4">
    <name type="scientific">Aspergillus transmontanensis</name>
    <dbReference type="NCBI Taxonomy" id="1034304"/>
    <lineage>
        <taxon>Eukaryota</taxon>
        <taxon>Fungi</taxon>
        <taxon>Dikarya</taxon>
        <taxon>Ascomycota</taxon>
        <taxon>Pezizomycotina</taxon>
        <taxon>Eurotiomycetes</taxon>
        <taxon>Eurotiomycetidae</taxon>
        <taxon>Eurotiales</taxon>
        <taxon>Aspergillaceae</taxon>
        <taxon>Aspergillus</taxon>
        <taxon>Aspergillus subgen. Circumdati</taxon>
    </lineage>
</organism>
<name>A0A5N6VMV1_9EURO</name>
<accession>A0A5N6VMV1</accession>